<protein>
    <submittedName>
        <fullName evidence="2">Uncharacterized protein</fullName>
    </submittedName>
</protein>
<dbReference type="EMBL" id="JAKNAX010000060">
    <property type="protein sequence ID" value="MDE1347923.1"/>
    <property type="molecule type" value="Genomic_DNA"/>
</dbReference>
<name>A0A9X4IYA3_9VIBR</name>
<feature type="non-terminal residue" evidence="2">
    <location>
        <position position="1"/>
    </location>
</feature>
<dbReference type="Proteomes" id="UP001140979">
    <property type="component" value="Unassembled WGS sequence"/>
</dbReference>
<dbReference type="Proteomes" id="UP001140978">
    <property type="component" value="Unassembled WGS sequence"/>
</dbReference>
<dbReference type="RefSeq" id="WP_274676266.1">
    <property type="nucleotide sequence ID" value="NZ_JAKNAV010000003.1"/>
</dbReference>
<proteinExistence type="predicted"/>
<dbReference type="EMBL" id="JAKNBA010000001">
    <property type="protein sequence ID" value="MDE1240547.1"/>
    <property type="molecule type" value="Genomic_DNA"/>
</dbReference>
<evidence type="ECO:0000313" key="3">
    <source>
        <dbReference type="Proteomes" id="UP001140978"/>
    </source>
</evidence>
<gene>
    <name evidence="1" type="ORF">L9W94_00005</name>
    <name evidence="2" type="ORF">L9X51_16010</name>
</gene>
<organism evidence="2 3">
    <name type="scientific">Vibrio aestuarianus</name>
    <dbReference type="NCBI Taxonomy" id="28171"/>
    <lineage>
        <taxon>Bacteria</taxon>
        <taxon>Pseudomonadati</taxon>
        <taxon>Pseudomonadota</taxon>
        <taxon>Gammaproteobacteria</taxon>
        <taxon>Vibrionales</taxon>
        <taxon>Vibrionaceae</taxon>
        <taxon>Vibrio</taxon>
    </lineage>
</organism>
<sequence>LVDAPDLGSGAARCESSSLSFRTIIRNPALLGFFFFTRCDIPVAHIFHFNIIQAKKIQP</sequence>
<evidence type="ECO:0000313" key="2">
    <source>
        <dbReference type="EMBL" id="MDE1347923.1"/>
    </source>
</evidence>
<reference evidence="2" key="1">
    <citation type="submission" date="2022-02" db="EMBL/GenBank/DDBJ databases">
        <title>Emergence and expansion in Europe of a Vibrio aestuarianus clonal complex pathogenic for oysters.</title>
        <authorList>
            <person name="Mesnil A."/>
            <person name="Travers M.-A."/>
        </authorList>
    </citation>
    <scope>NUCLEOTIDE SEQUENCE</scope>
    <source>
        <strain evidence="1">19_064_11T1</strain>
        <strain evidence="2">19_064_15T1</strain>
    </source>
</reference>
<comment type="caution">
    <text evidence="2">The sequence shown here is derived from an EMBL/GenBank/DDBJ whole genome shotgun (WGS) entry which is preliminary data.</text>
</comment>
<dbReference type="AlphaFoldDB" id="A0A9X4IYA3"/>
<accession>A0A9X4IYA3</accession>
<evidence type="ECO:0000313" key="1">
    <source>
        <dbReference type="EMBL" id="MDE1240547.1"/>
    </source>
</evidence>